<evidence type="ECO:0000313" key="4">
    <source>
        <dbReference type="Proteomes" id="UP000654345"/>
    </source>
</evidence>
<dbReference type="InterPro" id="IPR050564">
    <property type="entry name" value="F420-G6PD/mer"/>
</dbReference>
<accession>A0ABQ3USC5</accession>
<proteinExistence type="predicted"/>
<dbReference type="InterPro" id="IPR036661">
    <property type="entry name" value="Luciferase-like_sf"/>
</dbReference>
<protein>
    <submittedName>
        <fullName evidence="3">LLM class F420-dependent oxidoreductase</fullName>
    </submittedName>
</protein>
<dbReference type="InterPro" id="IPR011251">
    <property type="entry name" value="Luciferase-like_dom"/>
</dbReference>
<evidence type="ECO:0000259" key="2">
    <source>
        <dbReference type="Pfam" id="PF00296"/>
    </source>
</evidence>
<organism evidence="3 4">
    <name type="scientific">Ktedonobacter robiniae</name>
    <dbReference type="NCBI Taxonomy" id="2778365"/>
    <lineage>
        <taxon>Bacteria</taxon>
        <taxon>Bacillati</taxon>
        <taxon>Chloroflexota</taxon>
        <taxon>Ktedonobacteria</taxon>
        <taxon>Ktedonobacterales</taxon>
        <taxon>Ktedonobacteraceae</taxon>
        <taxon>Ktedonobacter</taxon>
    </lineage>
</organism>
<gene>
    <name evidence="3" type="ORF">KSB_41840</name>
</gene>
<feature type="domain" description="Luciferase-like" evidence="2">
    <location>
        <begin position="36"/>
        <end position="315"/>
    </location>
</feature>
<evidence type="ECO:0000256" key="1">
    <source>
        <dbReference type="ARBA" id="ARBA00023002"/>
    </source>
</evidence>
<sequence length="343" mass="36841">MISQQDHPNALAQRSLRDRVGICIEGTDPVDSLNKIRAAELAGVQQAWMTAGGAGSGSPDTLTLFAAAVAQTERIRLGTAITMTYLRHPLLMAQQALMIHALAPGRLRLGIGPGARESLAGWYGLPMTAPLSYQKEYMQILRGSLWESNADFRGTFFQTSNAVQMGNFNAVITASQNAQIPLLIAALGSKAFQQAGEIADGAISWMCPIPYLLNQAKPALQAGAERRSRPAPPLIAHLMVAMSTDEAATLAAVRQRVQVYARVSGYARAFVRAGFARAVEGDEKTLDALARALVISGDESTVRQRIQELAEEGLDELILQLVPVASEASEREQLLHLVGSLIC</sequence>
<reference evidence="3 4" key="1">
    <citation type="journal article" date="2021" name="Int. J. Syst. Evol. Microbiol.">
        <title>Reticulibacter mediterranei gen. nov., sp. nov., within the new family Reticulibacteraceae fam. nov., and Ktedonospora formicarum gen. nov., sp. nov., Ktedonobacter robiniae sp. nov., Dictyobacter formicarum sp. nov. and Dictyobacter arantiisoli sp. nov., belonging to the class Ktedonobacteria.</title>
        <authorList>
            <person name="Yabe S."/>
            <person name="Zheng Y."/>
            <person name="Wang C.M."/>
            <person name="Sakai Y."/>
            <person name="Abe K."/>
            <person name="Yokota A."/>
            <person name="Donadio S."/>
            <person name="Cavaletti L."/>
            <person name="Monciardini P."/>
        </authorList>
    </citation>
    <scope>NUCLEOTIDE SEQUENCE [LARGE SCALE GENOMIC DNA]</scope>
    <source>
        <strain evidence="3 4">SOSP1-30</strain>
    </source>
</reference>
<dbReference type="Gene3D" id="3.20.20.30">
    <property type="entry name" value="Luciferase-like domain"/>
    <property type="match status" value="1"/>
</dbReference>
<dbReference type="SUPFAM" id="SSF51679">
    <property type="entry name" value="Bacterial luciferase-like"/>
    <property type="match status" value="1"/>
</dbReference>
<comment type="caution">
    <text evidence="3">The sequence shown here is derived from an EMBL/GenBank/DDBJ whole genome shotgun (WGS) entry which is preliminary data.</text>
</comment>
<keyword evidence="4" id="KW-1185">Reference proteome</keyword>
<keyword evidence="1" id="KW-0560">Oxidoreductase</keyword>
<name>A0ABQ3USC5_9CHLR</name>
<dbReference type="PANTHER" id="PTHR43244:SF1">
    <property type="entry name" value="5,10-METHYLENETETRAHYDROMETHANOPTERIN REDUCTASE"/>
    <property type="match status" value="1"/>
</dbReference>
<dbReference type="PANTHER" id="PTHR43244">
    <property type="match status" value="1"/>
</dbReference>
<dbReference type="EMBL" id="BNJG01000001">
    <property type="protein sequence ID" value="GHO55709.1"/>
    <property type="molecule type" value="Genomic_DNA"/>
</dbReference>
<dbReference type="Pfam" id="PF00296">
    <property type="entry name" value="Bac_luciferase"/>
    <property type="match status" value="1"/>
</dbReference>
<evidence type="ECO:0000313" key="3">
    <source>
        <dbReference type="EMBL" id="GHO55709.1"/>
    </source>
</evidence>
<dbReference type="CDD" id="cd01097">
    <property type="entry name" value="Tetrahydromethanopterin_reductase"/>
    <property type="match status" value="1"/>
</dbReference>
<dbReference type="RefSeq" id="WP_201372273.1">
    <property type="nucleotide sequence ID" value="NZ_BNJG01000001.1"/>
</dbReference>
<dbReference type="Proteomes" id="UP000654345">
    <property type="component" value="Unassembled WGS sequence"/>
</dbReference>